<comment type="caution">
    <text evidence="2">The sequence shown here is derived from an EMBL/GenBank/DDBJ whole genome shotgun (WGS) entry which is preliminary data.</text>
</comment>
<feature type="region of interest" description="Disordered" evidence="1">
    <location>
        <begin position="94"/>
        <end position="127"/>
    </location>
</feature>
<dbReference type="EMBL" id="JAGDFL010000364">
    <property type="protein sequence ID" value="KAG7391153.1"/>
    <property type="molecule type" value="Genomic_DNA"/>
</dbReference>
<accession>A0A8T1WGQ5</accession>
<organism evidence="2 3">
    <name type="scientific">Phytophthora boehmeriae</name>
    <dbReference type="NCBI Taxonomy" id="109152"/>
    <lineage>
        <taxon>Eukaryota</taxon>
        <taxon>Sar</taxon>
        <taxon>Stramenopiles</taxon>
        <taxon>Oomycota</taxon>
        <taxon>Peronosporomycetes</taxon>
        <taxon>Peronosporales</taxon>
        <taxon>Peronosporaceae</taxon>
        <taxon>Phytophthora</taxon>
    </lineage>
</organism>
<dbReference type="OrthoDB" id="159975at2759"/>
<protein>
    <submittedName>
        <fullName evidence="2">Uncharacterized protein</fullName>
    </submittedName>
</protein>
<feature type="compositionally biased region" description="Basic and acidic residues" evidence="1">
    <location>
        <begin position="114"/>
        <end position="127"/>
    </location>
</feature>
<keyword evidence="3" id="KW-1185">Reference proteome</keyword>
<sequence>MPAINGDDAVYAAILARVERPELTDQCRNVLQKECKTIKRRLHQVSPSLTALKQLQAAANYLRPTGDWVPVSLHTQLKSIEELQKRLETAIENLTSDKSTAGETRKKSKKRRRQSVESDKNPSRERQVVVIDISESEEEDIEDTPIELVAPHVSDDEVAVETEIEDCSVEQSGDTIQDTEPPIEAEAVESRQEEVDTISVKQEMAVVVQVEMSSDSEELDLGVDDESPMELDVLESSDEEAAVELEVPDSEESALELDVLESESDEDFPSCLEVATRLRKAGDDTQLKEFPAIVEQLRSYLQNKKHLTVAELDGLLFAHKNITITEVEEIKSALTNLFATVKQFELTLGELPGFLRPTFKQFSDYLSLTDKDVTSASHNFFSVVEV</sequence>
<evidence type="ECO:0000256" key="1">
    <source>
        <dbReference type="SAM" id="MobiDB-lite"/>
    </source>
</evidence>
<evidence type="ECO:0000313" key="3">
    <source>
        <dbReference type="Proteomes" id="UP000693981"/>
    </source>
</evidence>
<reference evidence="2" key="1">
    <citation type="submission" date="2021-02" db="EMBL/GenBank/DDBJ databases">
        <authorList>
            <person name="Palmer J.M."/>
        </authorList>
    </citation>
    <scope>NUCLEOTIDE SEQUENCE</scope>
    <source>
        <strain evidence="2">SCRP23</strain>
    </source>
</reference>
<gene>
    <name evidence="2" type="ORF">PHYBOEH_006780</name>
</gene>
<dbReference type="Proteomes" id="UP000693981">
    <property type="component" value="Unassembled WGS sequence"/>
</dbReference>
<proteinExistence type="predicted"/>
<evidence type="ECO:0000313" key="2">
    <source>
        <dbReference type="EMBL" id="KAG7391153.1"/>
    </source>
</evidence>
<name>A0A8T1WGQ5_9STRA</name>
<dbReference type="AlphaFoldDB" id="A0A8T1WGQ5"/>